<dbReference type="InterPro" id="IPR002201">
    <property type="entry name" value="Glyco_trans_9"/>
</dbReference>
<dbReference type="SUPFAM" id="SSF53756">
    <property type="entry name" value="UDP-Glycosyltransferase/glycogen phosphorylase"/>
    <property type="match status" value="1"/>
</dbReference>
<proteinExistence type="predicted"/>
<evidence type="ECO:0000256" key="1">
    <source>
        <dbReference type="ARBA" id="ARBA00022676"/>
    </source>
</evidence>
<dbReference type="GO" id="GO:0009244">
    <property type="term" value="P:lipopolysaccharide core region biosynthetic process"/>
    <property type="evidence" value="ECO:0007669"/>
    <property type="project" value="TreeGrafter"/>
</dbReference>
<dbReference type="GO" id="GO:0005829">
    <property type="term" value="C:cytosol"/>
    <property type="evidence" value="ECO:0007669"/>
    <property type="project" value="TreeGrafter"/>
</dbReference>
<dbReference type="Pfam" id="PF01075">
    <property type="entry name" value="Glyco_transf_9"/>
    <property type="match status" value="1"/>
</dbReference>
<keyword evidence="1 3" id="KW-0328">Glycosyltransferase</keyword>
<sequence>MLEPAPEKICLIRTSAVGDTVHALALANGLKQGFPHASLTWVLQTIPYEMVMHQPCVDQFVIFDRKSSAADWQKLIADLRSQRFDLAVIPQVSAKVSLISLFTPATIKLGFDWHRSRELHWLATNHHIPGRPMGHVQDQFFEFLEYLGIQNFTKTWDFCFTPEERKWQKAYFDRIDRPVAGFVIATAHRQKEWAPAGYARVMDAVKSRLGLEPMMIGGPSAREKQIAEEIAALCKCRPVIALEKPIRRTMMQLQGCRLVVSPDTGPLHIAVAMGVPTIGLYGYSNPRRCGPYRFHDLLIDHYNDPDAQHAPITRKTKPGRMQTINPEEVIEKIQYGLTAYPDPQNRPEMIK</sequence>
<gene>
    <name evidence="3" type="ORF">HNR65_001330</name>
</gene>
<protein>
    <submittedName>
        <fullName evidence="3">Heptosyltransferase I</fullName>
        <ecNumber evidence="3">2.4.-.-</ecNumber>
    </submittedName>
</protein>
<dbReference type="RefSeq" id="WP_181550674.1">
    <property type="nucleotide sequence ID" value="NZ_JACDUS010000003.1"/>
</dbReference>
<dbReference type="CDD" id="cd03789">
    <property type="entry name" value="GT9_LPS_heptosyltransferase"/>
    <property type="match status" value="1"/>
</dbReference>
<accession>A0A7W0C8H3</accession>
<evidence type="ECO:0000313" key="3">
    <source>
        <dbReference type="EMBL" id="MBA2881004.1"/>
    </source>
</evidence>
<evidence type="ECO:0000313" key="4">
    <source>
        <dbReference type="Proteomes" id="UP000525298"/>
    </source>
</evidence>
<dbReference type="PANTHER" id="PTHR30160:SF21">
    <property type="entry name" value="LIPOPOLYSACCHARIDE CORE HEPTOSYLTRANSFERASE OPSX"/>
    <property type="match status" value="1"/>
</dbReference>
<dbReference type="PANTHER" id="PTHR30160">
    <property type="entry name" value="TETRAACYLDISACCHARIDE 4'-KINASE-RELATED"/>
    <property type="match status" value="1"/>
</dbReference>
<dbReference type="GO" id="GO:0008713">
    <property type="term" value="F:ADP-heptose-lipopolysaccharide heptosyltransferase activity"/>
    <property type="evidence" value="ECO:0007669"/>
    <property type="project" value="TreeGrafter"/>
</dbReference>
<dbReference type="Proteomes" id="UP000525298">
    <property type="component" value="Unassembled WGS sequence"/>
</dbReference>
<dbReference type="Gene3D" id="3.40.50.2000">
    <property type="entry name" value="Glycogen Phosphorylase B"/>
    <property type="match status" value="2"/>
</dbReference>
<keyword evidence="4" id="KW-1185">Reference proteome</keyword>
<dbReference type="EMBL" id="JACDUS010000003">
    <property type="protein sequence ID" value="MBA2881004.1"/>
    <property type="molecule type" value="Genomic_DNA"/>
</dbReference>
<organism evidence="3 4">
    <name type="scientific">Desulfosalsimonas propionicica</name>
    <dbReference type="NCBI Taxonomy" id="332175"/>
    <lineage>
        <taxon>Bacteria</taxon>
        <taxon>Pseudomonadati</taxon>
        <taxon>Thermodesulfobacteriota</taxon>
        <taxon>Desulfobacteria</taxon>
        <taxon>Desulfobacterales</taxon>
        <taxon>Desulfosalsimonadaceae</taxon>
        <taxon>Desulfosalsimonas</taxon>
    </lineage>
</organism>
<keyword evidence="2 3" id="KW-0808">Transferase</keyword>
<reference evidence="3 4" key="1">
    <citation type="submission" date="2020-07" db="EMBL/GenBank/DDBJ databases">
        <title>Genomic Encyclopedia of Type Strains, Phase IV (KMG-IV): sequencing the most valuable type-strain genomes for metagenomic binning, comparative biology and taxonomic classification.</title>
        <authorList>
            <person name="Goeker M."/>
        </authorList>
    </citation>
    <scope>NUCLEOTIDE SEQUENCE [LARGE SCALE GENOMIC DNA]</scope>
    <source>
        <strain evidence="3 4">DSM 17721</strain>
    </source>
</reference>
<name>A0A7W0C8H3_9BACT</name>
<dbReference type="EC" id="2.4.-.-" evidence="3"/>
<comment type="caution">
    <text evidence="3">The sequence shown here is derived from an EMBL/GenBank/DDBJ whole genome shotgun (WGS) entry which is preliminary data.</text>
</comment>
<dbReference type="AlphaFoldDB" id="A0A7W0C8H3"/>
<dbReference type="InterPro" id="IPR051199">
    <property type="entry name" value="LPS_LOS_Heptosyltrfase"/>
</dbReference>
<evidence type="ECO:0000256" key="2">
    <source>
        <dbReference type="ARBA" id="ARBA00022679"/>
    </source>
</evidence>